<evidence type="ECO:0000313" key="1">
    <source>
        <dbReference type="EMBL" id="OEH76609.1"/>
    </source>
</evidence>
<sequence length="68" mass="7692">MTPQPPQLCPASAFPSPYPPRAVLQAQDGELLLPAQPHKGYNAAANRLQRAYSRWYFTIGKSEVKFYR</sequence>
<dbReference type="VEuPathDB" id="ToxoDB:cyc_02845"/>
<dbReference type="Proteomes" id="UP000095192">
    <property type="component" value="Unassembled WGS sequence"/>
</dbReference>
<dbReference type="AlphaFoldDB" id="A0A1D3CZM9"/>
<dbReference type="EMBL" id="JROU02001397">
    <property type="protein sequence ID" value="OEH76609.1"/>
    <property type="molecule type" value="Genomic_DNA"/>
</dbReference>
<organism evidence="1 2">
    <name type="scientific">Cyclospora cayetanensis</name>
    <dbReference type="NCBI Taxonomy" id="88456"/>
    <lineage>
        <taxon>Eukaryota</taxon>
        <taxon>Sar</taxon>
        <taxon>Alveolata</taxon>
        <taxon>Apicomplexa</taxon>
        <taxon>Conoidasida</taxon>
        <taxon>Coccidia</taxon>
        <taxon>Eucoccidiorida</taxon>
        <taxon>Eimeriorina</taxon>
        <taxon>Eimeriidae</taxon>
        <taxon>Cyclospora</taxon>
    </lineage>
</organism>
<comment type="caution">
    <text evidence="1">The sequence shown here is derived from an EMBL/GenBank/DDBJ whole genome shotgun (WGS) entry which is preliminary data.</text>
</comment>
<protein>
    <submittedName>
        <fullName evidence="1">Uncharacterized protein</fullName>
    </submittedName>
</protein>
<dbReference type="InParanoid" id="A0A1D3CZM9"/>
<keyword evidence="2" id="KW-1185">Reference proteome</keyword>
<proteinExistence type="predicted"/>
<reference evidence="1 2" key="1">
    <citation type="journal article" date="2016" name="BMC Genomics">
        <title>Comparative genomics reveals Cyclospora cayetanensis possesses coccidia-like metabolism and invasion components but unique surface antigens.</title>
        <authorList>
            <person name="Liu S."/>
            <person name="Wang L."/>
            <person name="Zheng H."/>
            <person name="Xu Z."/>
            <person name="Roellig D.M."/>
            <person name="Li N."/>
            <person name="Frace M.A."/>
            <person name="Tang K."/>
            <person name="Arrowood M.J."/>
            <person name="Moss D.M."/>
            <person name="Zhang L."/>
            <person name="Feng Y."/>
            <person name="Xiao L."/>
        </authorList>
    </citation>
    <scope>NUCLEOTIDE SEQUENCE [LARGE SCALE GENOMIC DNA]</scope>
    <source>
        <strain evidence="1 2">CHN_HEN01</strain>
    </source>
</reference>
<gene>
    <name evidence="1" type="ORF">cyc_02845</name>
</gene>
<name>A0A1D3CZM9_9EIME</name>
<evidence type="ECO:0000313" key="2">
    <source>
        <dbReference type="Proteomes" id="UP000095192"/>
    </source>
</evidence>
<accession>A0A1D3CZM9</accession>